<protein>
    <submittedName>
        <fullName evidence="2">Uncharacterized protein</fullName>
    </submittedName>
</protein>
<name>A0A9P4K373_9PLEO</name>
<evidence type="ECO:0000313" key="3">
    <source>
        <dbReference type="Proteomes" id="UP000800093"/>
    </source>
</evidence>
<feature type="compositionally biased region" description="Polar residues" evidence="1">
    <location>
        <begin position="141"/>
        <end position="156"/>
    </location>
</feature>
<dbReference type="Proteomes" id="UP000800093">
    <property type="component" value="Unassembled WGS sequence"/>
</dbReference>
<reference evidence="3" key="1">
    <citation type="journal article" date="2020" name="Stud. Mycol.">
        <title>101 Dothideomycetes genomes: A test case for predicting lifestyles and emergence of pathogens.</title>
        <authorList>
            <person name="Haridas S."/>
            <person name="Albert R."/>
            <person name="Binder M."/>
            <person name="Bloem J."/>
            <person name="LaButti K."/>
            <person name="Salamov A."/>
            <person name="Andreopoulos B."/>
            <person name="Baker S."/>
            <person name="Barry K."/>
            <person name="Bills G."/>
            <person name="Bluhm B."/>
            <person name="Cannon C."/>
            <person name="Castanera R."/>
            <person name="Culley D."/>
            <person name="Daum C."/>
            <person name="Ezra D."/>
            <person name="Gonzalez J."/>
            <person name="Henrissat B."/>
            <person name="Kuo A."/>
            <person name="Liang C."/>
            <person name="Lipzen A."/>
            <person name="Lutzoni F."/>
            <person name="Magnuson J."/>
            <person name="Mondo S."/>
            <person name="Nolan M."/>
            <person name="Ohm R."/>
            <person name="Pangilinan J."/>
            <person name="Park H.-J."/>
            <person name="Ramirez L."/>
            <person name="Alfaro M."/>
            <person name="Sun H."/>
            <person name="Tritt A."/>
            <person name="Yoshinaga Y."/>
            <person name="Zwiers L.-H."/>
            <person name="Turgeon B."/>
            <person name="Goodwin S."/>
            <person name="Spatafora J."/>
            <person name="Crous P."/>
            <person name="Grigoriev I."/>
        </authorList>
    </citation>
    <scope>NUCLEOTIDE SEQUENCE [LARGE SCALE GENOMIC DNA]</scope>
    <source>
        <strain evidence="3">CBS 304.66</strain>
    </source>
</reference>
<dbReference type="AlphaFoldDB" id="A0A9P4K373"/>
<comment type="caution">
    <text evidence="2">The sequence shown here is derived from an EMBL/GenBank/DDBJ whole genome shotgun (WGS) entry which is preliminary data.</text>
</comment>
<keyword evidence="3" id="KW-1185">Reference proteome</keyword>
<sequence>MAGSRAAGGMLHLAHGTPIILNTWNAGRAAVRVRRIQFSSTMALPICPAALLPCCLRAARGLESGTWNRGMTWIAYRPPPAALTSPTPPIFIPPYCYRLLLHDGDGQNDTSPLRLNIRRSHHRPALPELCLPQKSVGPLHSVSSAPTPDTKANTKANPKVEAPS</sequence>
<evidence type="ECO:0000256" key="1">
    <source>
        <dbReference type="SAM" id="MobiDB-lite"/>
    </source>
</evidence>
<gene>
    <name evidence="2" type="ORF">CC78DRAFT_583852</name>
</gene>
<organism evidence="2 3">
    <name type="scientific">Lojkania enalia</name>
    <dbReference type="NCBI Taxonomy" id="147567"/>
    <lineage>
        <taxon>Eukaryota</taxon>
        <taxon>Fungi</taxon>
        <taxon>Dikarya</taxon>
        <taxon>Ascomycota</taxon>
        <taxon>Pezizomycotina</taxon>
        <taxon>Dothideomycetes</taxon>
        <taxon>Pleosporomycetidae</taxon>
        <taxon>Pleosporales</taxon>
        <taxon>Pleosporales incertae sedis</taxon>
        <taxon>Lojkania</taxon>
    </lineage>
</organism>
<dbReference type="EMBL" id="ML986660">
    <property type="protein sequence ID" value="KAF2261308.1"/>
    <property type="molecule type" value="Genomic_DNA"/>
</dbReference>
<feature type="region of interest" description="Disordered" evidence="1">
    <location>
        <begin position="131"/>
        <end position="164"/>
    </location>
</feature>
<proteinExistence type="predicted"/>
<accession>A0A9P4K373</accession>
<evidence type="ECO:0000313" key="2">
    <source>
        <dbReference type="EMBL" id="KAF2261308.1"/>
    </source>
</evidence>